<accession>A0ACC2W0A9</accession>
<keyword evidence="2" id="KW-1185">Reference proteome</keyword>
<protein>
    <submittedName>
        <fullName evidence="1">Uncharacterized protein</fullName>
    </submittedName>
</protein>
<organism evidence="1 2">
    <name type="scientific">Naganishia cerealis</name>
    <dbReference type="NCBI Taxonomy" id="610337"/>
    <lineage>
        <taxon>Eukaryota</taxon>
        <taxon>Fungi</taxon>
        <taxon>Dikarya</taxon>
        <taxon>Basidiomycota</taxon>
        <taxon>Agaricomycotina</taxon>
        <taxon>Tremellomycetes</taxon>
        <taxon>Filobasidiales</taxon>
        <taxon>Filobasidiaceae</taxon>
        <taxon>Naganishia</taxon>
    </lineage>
</organism>
<evidence type="ECO:0000313" key="1">
    <source>
        <dbReference type="EMBL" id="KAJ9105160.1"/>
    </source>
</evidence>
<dbReference type="EMBL" id="JASBWR010000035">
    <property type="protein sequence ID" value="KAJ9105160.1"/>
    <property type="molecule type" value="Genomic_DNA"/>
</dbReference>
<dbReference type="Proteomes" id="UP001241377">
    <property type="component" value="Unassembled WGS sequence"/>
</dbReference>
<sequence length="251" mass="27203">MAIQNSARATQPVTTWLDCDPGHDDAVALLLALFLKESINLIGISTVNGNAPLLKTHNNASQLLALFRAPASIPLHRGFAQPLQKADLPPPVSIHGDSGLDGVKNLPPIDHPVVRKWHDQHHPVDATVLKALKTMVESRLDEDGSVRETVSMVITGPSTNVAAFKREYPDLYESGVIDKAVVMGGAFDVPQWTPYAEVHIGLRLQEFNVATDPDALAELLTSRNVPVVLAPLNLTHQAIFDENTHAQLLSP</sequence>
<proteinExistence type="predicted"/>
<comment type="caution">
    <text evidence="1">The sequence shown here is derived from an EMBL/GenBank/DDBJ whole genome shotgun (WGS) entry which is preliminary data.</text>
</comment>
<reference evidence="1" key="1">
    <citation type="submission" date="2023-04" db="EMBL/GenBank/DDBJ databases">
        <title>Draft Genome sequencing of Naganishia species isolated from polar environments using Oxford Nanopore Technology.</title>
        <authorList>
            <person name="Leo P."/>
            <person name="Venkateswaran K."/>
        </authorList>
    </citation>
    <scope>NUCLEOTIDE SEQUENCE</scope>
    <source>
        <strain evidence="1">MNA-CCFEE 5261</strain>
    </source>
</reference>
<gene>
    <name evidence="1" type="ORF">QFC19_003619</name>
</gene>
<evidence type="ECO:0000313" key="2">
    <source>
        <dbReference type="Proteomes" id="UP001241377"/>
    </source>
</evidence>
<name>A0ACC2W0A9_9TREE</name>